<dbReference type="Pfam" id="PF18573">
    <property type="entry name" value="BclA_C"/>
    <property type="match status" value="1"/>
</dbReference>
<keyword evidence="2" id="KW-0472">Membrane</keyword>
<dbReference type="InterPro" id="IPR008983">
    <property type="entry name" value="Tumour_necrosis_fac-like_dom"/>
</dbReference>
<gene>
    <name evidence="4" type="ORF">OUY18_11345</name>
</gene>
<evidence type="ECO:0000256" key="2">
    <source>
        <dbReference type="SAM" id="Phobius"/>
    </source>
</evidence>
<reference evidence="4 5" key="1">
    <citation type="submission" date="2022-11" db="EMBL/GenBank/DDBJ databases">
        <authorList>
            <person name="Caiyu Z."/>
        </authorList>
    </citation>
    <scope>NUCLEOTIDE SEQUENCE [LARGE SCALE GENOMIC DNA]</scope>
    <source>
        <strain evidence="4 5">YR-4</strain>
    </source>
</reference>
<keyword evidence="2" id="KW-1133">Transmembrane helix</keyword>
<dbReference type="InterPro" id="IPR041415">
    <property type="entry name" value="BclA_C"/>
</dbReference>
<feature type="transmembrane region" description="Helical" evidence="2">
    <location>
        <begin position="280"/>
        <end position="303"/>
    </location>
</feature>
<protein>
    <submittedName>
        <fullName evidence="4">Collagen-like protein</fullName>
    </submittedName>
</protein>
<dbReference type="Proteomes" id="UP001082703">
    <property type="component" value="Unassembled WGS sequence"/>
</dbReference>
<name>A0ABT4BVB8_9FIRM</name>
<dbReference type="Pfam" id="PF26595">
    <property type="entry name" value="A_ENA"/>
    <property type="match status" value="1"/>
</dbReference>
<evidence type="ECO:0000256" key="1">
    <source>
        <dbReference type="SAM" id="MobiDB-lite"/>
    </source>
</evidence>
<feature type="compositionally biased region" description="Low complexity" evidence="1">
    <location>
        <begin position="109"/>
        <end position="162"/>
    </location>
</feature>
<keyword evidence="5" id="KW-1185">Reference proteome</keyword>
<proteinExistence type="predicted"/>
<organism evidence="4 5">
    <name type="scientific">Caproiciproducens galactitolivorans</name>
    <dbReference type="NCBI Taxonomy" id="642589"/>
    <lineage>
        <taxon>Bacteria</taxon>
        <taxon>Bacillati</taxon>
        <taxon>Bacillota</taxon>
        <taxon>Clostridia</taxon>
        <taxon>Eubacteriales</taxon>
        <taxon>Acutalibacteraceae</taxon>
        <taxon>Caproiciproducens</taxon>
    </lineage>
</organism>
<keyword evidence="2" id="KW-0812">Transmembrane</keyword>
<evidence type="ECO:0000259" key="3">
    <source>
        <dbReference type="Pfam" id="PF18573"/>
    </source>
</evidence>
<feature type="region of interest" description="Disordered" evidence="1">
    <location>
        <begin position="100"/>
        <end position="173"/>
    </location>
</feature>
<dbReference type="EMBL" id="JAPOHA010000011">
    <property type="protein sequence ID" value="MCY1714844.1"/>
    <property type="molecule type" value="Genomic_DNA"/>
</dbReference>
<accession>A0ABT4BVB8</accession>
<dbReference type="Gene3D" id="2.60.120.40">
    <property type="match status" value="1"/>
</dbReference>
<dbReference type="InterPro" id="IPR058705">
    <property type="entry name" value="A_ENA"/>
</dbReference>
<comment type="caution">
    <text evidence="4">The sequence shown here is derived from an EMBL/GenBank/DDBJ whole genome shotgun (WGS) entry which is preliminary data.</text>
</comment>
<evidence type="ECO:0000313" key="4">
    <source>
        <dbReference type="EMBL" id="MCY1714844.1"/>
    </source>
</evidence>
<sequence length="306" mass="30024">MSLPQFTSTPDLDRQSAINQVISSTASEELALSHIINTEGEKIQYAIGSLPGLVGGSTIADVLDINKSAGDMLGSVLENQMILTGKLSEALRAPVFLGAAGPAGPTGPKGPDTGPAGPVGPMGAAGPVGPEGLPGPVGDMGSAGPTGPAGAEGAAGIAGPAGPAAPTPPPSATAGFAANTAGGLITVLVAGTNLAFPSTKLLSPDITLTSGDTLFTVNTTGLYRISYHVNITAAVALGTRLVINGANIPQSTIPPAIALSQFYNEIEVSLTAGATIQLQMYAPLLAGAATLLGGGIGTSMMIIRLG</sequence>
<dbReference type="RefSeq" id="WP_268058898.1">
    <property type="nucleotide sequence ID" value="NZ_JAPOHA010000011.1"/>
</dbReference>
<evidence type="ECO:0000313" key="5">
    <source>
        <dbReference type="Proteomes" id="UP001082703"/>
    </source>
</evidence>
<feature type="domain" description="BclA C-terminal" evidence="3">
    <location>
        <begin position="176"/>
        <end position="305"/>
    </location>
</feature>